<dbReference type="Gene3D" id="3.20.20.60">
    <property type="entry name" value="Phosphoenolpyruvate-binding domains"/>
    <property type="match status" value="1"/>
</dbReference>
<protein>
    <recommendedName>
        <fullName evidence="5">phosphoenolpyruvate--protein phosphotransferase</fullName>
        <ecNumber evidence="5">2.7.3.9</ecNumber>
    </recommendedName>
</protein>
<comment type="subcellular location">
    <subcellularLocation>
        <location evidence="3">Cytoplasm</location>
    </subcellularLocation>
</comment>
<dbReference type="PRINTS" id="PR01736">
    <property type="entry name" value="PHPHTRNFRASE"/>
</dbReference>
<dbReference type="InterPro" id="IPR000121">
    <property type="entry name" value="PEP_util_C"/>
</dbReference>
<evidence type="ECO:0000256" key="2">
    <source>
        <dbReference type="ARBA" id="ARBA00001946"/>
    </source>
</evidence>
<dbReference type="PANTHER" id="PTHR46244:SF6">
    <property type="entry name" value="PHOSPHOENOLPYRUVATE-PROTEIN PHOSPHOTRANSFERASE"/>
    <property type="match status" value="1"/>
</dbReference>
<dbReference type="Pfam" id="PF02896">
    <property type="entry name" value="PEP-utilizers_C"/>
    <property type="match status" value="1"/>
</dbReference>
<evidence type="ECO:0000256" key="10">
    <source>
        <dbReference type="ARBA" id="ARBA00022683"/>
    </source>
</evidence>
<dbReference type="InterPro" id="IPR036637">
    <property type="entry name" value="Phosphohistidine_dom_sf"/>
</dbReference>
<keyword evidence="13" id="KW-0460">Magnesium</keyword>
<evidence type="ECO:0000256" key="9">
    <source>
        <dbReference type="ARBA" id="ARBA00022679"/>
    </source>
</evidence>
<dbReference type="GO" id="GO:0046872">
    <property type="term" value="F:metal ion binding"/>
    <property type="evidence" value="ECO:0007669"/>
    <property type="project" value="UniProtKB-KW"/>
</dbReference>
<dbReference type="FunCoup" id="A0A4V2SPL1">
    <property type="interactions" value="56"/>
</dbReference>
<evidence type="ECO:0000256" key="8">
    <source>
        <dbReference type="ARBA" id="ARBA00022597"/>
    </source>
</evidence>
<keyword evidence="6" id="KW-0813">Transport</keyword>
<dbReference type="RefSeq" id="WP_200288076.1">
    <property type="nucleotide sequence ID" value="NZ_JACIGF010000004.1"/>
</dbReference>
<organism evidence="15 16">
    <name type="scientific">Rhodothalassium salexigens DSM 2132</name>
    <dbReference type="NCBI Taxonomy" id="1188247"/>
    <lineage>
        <taxon>Bacteria</taxon>
        <taxon>Pseudomonadati</taxon>
        <taxon>Pseudomonadota</taxon>
        <taxon>Alphaproteobacteria</taxon>
        <taxon>Rhodothalassiales</taxon>
        <taxon>Rhodothalassiaceae</taxon>
        <taxon>Rhodothalassium</taxon>
    </lineage>
</organism>
<evidence type="ECO:0000256" key="6">
    <source>
        <dbReference type="ARBA" id="ARBA00022448"/>
    </source>
</evidence>
<proteinExistence type="inferred from homology"/>
<dbReference type="AlphaFoldDB" id="A0A4V2SPL1"/>
<reference evidence="15 16" key="1">
    <citation type="submission" date="2019-03" db="EMBL/GenBank/DDBJ databases">
        <title>Genomic Encyclopedia of Type Strains, Phase IV (KMG-IV): sequencing the most valuable type-strain genomes for metagenomic binning, comparative biology and taxonomic classification.</title>
        <authorList>
            <person name="Goeker M."/>
        </authorList>
    </citation>
    <scope>NUCLEOTIDE SEQUENCE [LARGE SCALE GENOMIC DNA]</scope>
    <source>
        <strain evidence="15 16">DSM 2132</strain>
    </source>
</reference>
<dbReference type="Gene3D" id="3.30.450.40">
    <property type="match status" value="1"/>
</dbReference>
<evidence type="ECO:0000256" key="11">
    <source>
        <dbReference type="ARBA" id="ARBA00022723"/>
    </source>
</evidence>
<keyword evidence="9" id="KW-0808">Transferase</keyword>
<dbReference type="SUPFAM" id="SSF51621">
    <property type="entry name" value="Phosphoenolpyruvate/pyruvate domain"/>
    <property type="match status" value="1"/>
</dbReference>
<dbReference type="NCBIfam" id="TIGR01417">
    <property type="entry name" value="PTS_I_fam"/>
    <property type="match status" value="1"/>
</dbReference>
<dbReference type="SMART" id="SM00065">
    <property type="entry name" value="GAF"/>
    <property type="match status" value="1"/>
</dbReference>
<keyword evidence="10" id="KW-0598">Phosphotransferase system</keyword>
<keyword evidence="12" id="KW-0418">Kinase</keyword>
<dbReference type="InterPro" id="IPR050499">
    <property type="entry name" value="PEP-utilizing_PTS_enzyme"/>
</dbReference>
<keyword evidence="16" id="KW-1185">Reference proteome</keyword>
<comment type="similarity">
    <text evidence="4">Belongs to the PEP-utilizing enzyme family.</text>
</comment>
<dbReference type="InterPro" id="IPR006318">
    <property type="entry name" value="PTS_EI-like"/>
</dbReference>
<dbReference type="Gene3D" id="3.50.30.10">
    <property type="entry name" value="Phosphohistidine domain"/>
    <property type="match status" value="1"/>
</dbReference>
<evidence type="ECO:0000256" key="13">
    <source>
        <dbReference type="ARBA" id="ARBA00022842"/>
    </source>
</evidence>
<dbReference type="Proteomes" id="UP000295399">
    <property type="component" value="Unassembled WGS sequence"/>
</dbReference>
<keyword evidence="11" id="KW-0479">Metal-binding</keyword>
<evidence type="ECO:0000259" key="14">
    <source>
        <dbReference type="SMART" id="SM00065"/>
    </source>
</evidence>
<dbReference type="PANTHER" id="PTHR46244">
    <property type="entry name" value="PHOSPHOENOLPYRUVATE-PROTEIN PHOSPHOTRANSFERASE"/>
    <property type="match status" value="1"/>
</dbReference>
<name>A0A4V2SPL1_RHOSA</name>
<dbReference type="Pfam" id="PF01590">
    <property type="entry name" value="GAF"/>
    <property type="match status" value="1"/>
</dbReference>
<dbReference type="GO" id="GO:0005737">
    <property type="term" value="C:cytoplasm"/>
    <property type="evidence" value="ECO:0007669"/>
    <property type="project" value="UniProtKB-SubCell"/>
</dbReference>
<keyword evidence="8" id="KW-0762">Sugar transport</keyword>
<evidence type="ECO:0000256" key="7">
    <source>
        <dbReference type="ARBA" id="ARBA00022490"/>
    </source>
</evidence>
<comment type="cofactor">
    <cofactor evidence="2">
        <name>Mg(2+)</name>
        <dbReference type="ChEBI" id="CHEBI:18420"/>
    </cofactor>
</comment>
<dbReference type="InParanoid" id="A0A4V2SPL1"/>
<dbReference type="InterPro" id="IPR003018">
    <property type="entry name" value="GAF"/>
</dbReference>
<dbReference type="InterPro" id="IPR029016">
    <property type="entry name" value="GAF-like_dom_sf"/>
</dbReference>
<accession>A0A4V2SPL1</accession>
<dbReference type="EC" id="2.7.3.9" evidence="5"/>
<evidence type="ECO:0000313" key="15">
    <source>
        <dbReference type="EMBL" id="TCP35396.1"/>
    </source>
</evidence>
<evidence type="ECO:0000256" key="5">
    <source>
        <dbReference type="ARBA" id="ARBA00012232"/>
    </source>
</evidence>
<dbReference type="InterPro" id="IPR008731">
    <property type="entry name" value="PTS_EIN"/>
</dbReference>
<dbReference type="Pfam" id="PF05524">
    <property type="entry name" value="PEP-utilisers_N"/>
    <property type="match status" value="1"/>
</dbReference>
<dbReference type="SUPFAM" id="SSF55781">
    <property type="entry name" value="GAF domain-like"/>
    <property type="match status" value="1"/>
</dbReference>
<dbReference type="InterPro" id="IPR036618">
    <property type="entry name" value="PtsI_HPr-bd_sf"/>
</dbReference>
<dbReference type="InterPro" id="IPR008279">
    <property type="entry name" value="PEP-util_enz_mobile_dom"/>
</dbReference>
<dbReference type="Pfam" id="PF00391">
    <property type="entry name" value="PEP-utilizers"/>
    <property type="match status" value="1"/>
</dbReference>
<dbReference type="SUPFAM" id="SSF47831">
    <property type="entry name" value="Enzyme I of the PEP:sugar phosphotransferase system HPr-binding (sub)domain"/>
    <property type="match status" value="1"/>
</dbReference>
<evidence type="ECO:0000256" key="12">
    <source>
        <dbReference type="ARBA" id="ARBA00022777"/>
    </source>
</evidence>
<dbReference type="GO" id="GO:0009401">
    <property type="term" value="P:phosphoenolpyruvate-dependent sugar phosphotransferase system"/>
    <property type="evidence" value="ECO:0007669"/>
    <property type="project" value="UniProtKB-KW"/>
</dbReference>
<dbReference type="EMBL" id="SLXO01000004">
    <property type="protein sequence ID" value="TCP35396.1"/>
    <property type="molecule type" value="Genomic_DNA"/>
</dbReference>
<feature type="domain" description="GAF" evidence="14">
    <location>
        <begin position="24"/>
        <end position="170"/>
    </location>
</feature>
<evidence type="ECO:0000256" key="1">
    <source>
        <dbReference type="ARBA" id="ARBA00000683"/>
    </source>
</evidence>
<keyword evidence="7" id="KW-0963">Cytoplasm</keyword>
<sequence>MTDLPSRPRLLLRQLHQVMAGQGSAQERLDKLVGVIARNMVAEVCSVYLTRAGNILELFATEGLKAEAVHNTRLRVGEGLVGLIAQQAAPLKLSEASEHPRFAYRPETGEELYHSLLGVPIIRSGRVHGVLVVQNIARRRYADEEVEALQTVSMVLAELLGSGDLVEPSELQDDAAAALGAPVTLDGRVLSAGIAIGTAVLHEPRVQITRLLADDVEAERDRLSAGLDQLKQDFDAMIRAMDPGGGAHREILETFRMFAHDKGWQRRIEDAILSGLSAEAAVERVQQQNRSRLSQSEDPYLRQRIQDLDDISHRLIRILTGRQRTAAYDLLPEAAVLVARTLGPAELMDYDRDRLAGVILEDGAPTAHMSIVARAMGLPVLGNVEGALGHVEAGERVILDAAEGHAYLRPSDEVRETFQQALDTRRRRLAEYTAERDLPAVTRDGVPIELLMNAGLLIDLPHLEETNAAGIGLFRTEFQFMVGSTLPRHTAQRDLYAKVLDTAGDRPVVFRTLDIGGDKPVPFLPRFEEENPVMGWRAIRIALDRPALLRHQVRALLAAGEGRVVRLMFPMVSDVAEFRAARAIVDKEVRRLEARGRPQPVRVEVGSMLEVPALAWQLPALLRETDFISIGTNDLLQFFYACDRSNGRLADRYDLLCPAVLNFLREIVHACDAVGVPVTVCGEMGGRPLEALALLGVGVRRLSVSAAAIGPIKRMIRSVDLGQVSTFLASLGDTTDHSLRPVLRAYAHDHDVALPTL</sequence>
<comment type="caution">
    <text evidence="15">The sequence shown here is derived from an EMBL/GenBank/DDBJ whole genome shotgun (WGS) entry which is preliminary data.</text>
</comment>
<dbReference type="Gene3D" id="1.10.274.10">
    <property type="entry name" value="PtsI, HPr-binding domain"/>
    <property type="match status" value="1"/>
</dbReference>
<comment type="catalytic activity">
    <reaction evidence="1">
        <text>L-histidyl-[protein] + phosphoenolpyruvate = N(pros)-phospho-L-histidyl-[protein] + pyruvate</text>
        <dbReference type="Rhea" id="RHEA:23880"/>
        <dbReference type="Rhea" id="RHEA-COMP:9745"/>
        <dbReference type="Rhea" id="RHEA-COMP:9746"/>
        <dbReference type="ChEBI" id="CHEBI:15361"/>
        <dbReference type="ChEBI" id="CHEBI:29979"/>
        <dbReference type="ChEBI" id="CHEBI:58702"/>
        <dbReference type="ChEBI" id="CHEBI:64837"/>
        <dbReference type="EC" id="2.7.3.9"/>
    </reaction>
</comment>
<gene>
    <name evidence="15" type="ORF">EV659_104248</name>
</gene>
<dbReference type="InterPro" id="IPR040442">
    <property type="entry name" value="Pyrv_kinase-like_dom_sf"/>
</dbReference>
<evidence type="ECO:0000313" key="16">
    <source>
        <dbReference type="Proteomes" id="UP000295399"/>
    </source>
</evidence>
<evidence type="ECO:0000256" key="4">
    <source>
        <dbReference type="ARBA" id="ARBA00007837"/>
    </source>
</evidence>
<dbReference type="GO" id="GO:0016301">
    <property type="term" value="F:kinase activity"/>
    <property type="evidence" value="ECO:0007669"/>
    <property type="project" value="UniProtKB-KW"/>
</dbReference>
<dbReference type="GO" id="GO:0008965">
    <property type="term" value="F:phosphoenolpyruvate-protein phosphotransferase activity"/>
    <property type="evidence" value="ECO:0007669"/>
    <property type="project" value="UniProtKB-EC"/>
</dbReference>
<evidence type="ECO:0000256" key="3">
    <source>
        <dbReference type="ARBA" id="ARBA00004496"/>
    </source>
</evidence>
<dbReference type="SUPFAM" id="SSF52009">
    <property type="entry name" value="Phosphohistidine domain"/>
    <property type="match status" value="1"/>
</dbReference>
<dbReference type="InterPro" id="IPR015813">
    <property type="entry name" value="Pyrv/PenolPyrv_kinase-like_dom"/>
</dbReference>